<feature type="region of interest" description="Disordered" evidence="1">
    <location>
        <begin position="1"/>
        <end position="135"/>
    </location>
</feature>
<feature type="compositionally biased region" description="Low complexity" evidence="1">
    <location>
        <begin position="292"/>
        <end position="308"/>
    </location>
</feature>
<protein>
    <submittedName>
        <fullName evidence="3">Serine/arginine repetitive matrix protein 3-like</fullName>
    </submittedName>
</protein>
<reference evidence="3" key="1">
    <citation type="submission" date="2025-08" db="UniProtKB">
        <authorList>
            <consortium name="RefSeq"/>
        </authorList>
    </citation>
    <scope>IDENTIFICATION</scope>
    <source>
        <tissue evidence="3">Blood</tissue>
    </source>
</reference>
<evidence type="ECO:0000313" key="2">
    <source>
        <dbReference type="Proteomes" id="UP001652663"/>
    </source>
</evidence>
<evidence type="ECO:0000313" key="3">
    <source>
        <dbReference type="RefSeq" id="XP_070644872.1"/>
    </source>
</evidence>
<feature type="region of interest" description="Disordered" evidence="1">
    <location>
        <begin position="278"/>
        <end position="327"/>
    </location>
</feature>
<evidence type="ECO:0000256" key="1">
    <source>
        <dbReference type="SAM" id="MobiDB-lite"/>
    </source>
</evidence>
<proteinExistence type="predicted"/>
<dbReference type="GeneID" id="139183040"/>
<accession>A0ABM4SAP2</accession>
<name>A0ABM4SAP2_BOSIN</name>
<sequence>MQGKPGRRGQDRAQRSRCRGPRREKAGRAQGRPRSIGKAAGSRRGCGWVTGGGGDCTSGAPGAHDPRTAHRPRRAAARRARPLPGRTRRLGGRGGGGGARAGPRGGGLGAARPGLPPTSCPPPGPGATPNWEGDGSVSRLALCAAPARPCRRPGGFVLARLGKRRGGSQPGRPLPRLALRSRRRYRGLSAAAASSDSGSGRSASLPARALAAATAAARRAPGPGRRERSEPGAPGARWRSGRGRCGLGRPFIFFWVSPRPPGRRRGEVGEGRRAGVGLQAVSHGSPSPAAVRTPSRSAQAATRASQTPIPTGEGLLSRAGVGAAARP</sequence>
<feature type="compositionally biased region" description="Low complexity" evidence="1">
    <location>
        <begin position="187"/>
        <end position="223"/>
    </location>
</feature>
<dbReference type="Proteomes" id="UP001652663">
    <property type="component" value="Chromosome 5"/>
</dbReference>
<keyword evidence="2" id="KW-1185">Reference proteome</keyword>
<feature type="compositionally biased region" description="Basic residues" evidence="1">
    <location>
        <begin position="69"/>
        <end position="91"/>
    </location>
</feature>
<dbReference type="RefSeq" id="XP_070644872.1">
    <property type="nucleotide sequence ID" value="XM_070788771.1"/>
</dbReference>
<gene>
    <name evidence="3" type="primary">LOC139183040</name>
</gene>
<feature type="region of interest" description="Disordered" evidence="1">
    <location>
        <begin position="160"/>
        <end position="242"/>
    </location>
</feature>
<organism evidence="2 3">
    <name type="scientific">Bos indicus</name>
    <name type="common">Zebu</name>
    <dbReference type="NCBI Taxonomy" id="9915"/>
    <lineage>
        <taxon>Eukaryota</taxon>
        <taxon>Metazoa</taxon>
        <taxon>Chordata</taxon>
        <taxon>Craniata</taxon>
        <taxon>Vertebrata</taxon>
        <taxon>Euteleostomi</taxon>
        <taxon>Mammalia</taxon>
        <taxon>Eutheria</taxon>
        <taxon>Laurasiatheria</taxon>
        <taxon>Artiodactyla</taxon>
        <taxon>Ruminantia</taxon>
        <taxon>Pecora</taxon>
        <taxon>Bovidae</taxon>
        <taxon>Bovinae</taxon>
        <taxon>Bos</taxon>
    </lineage>
</organism>
<feature type="compositionally biased region" description="Gly residues" evidence="1">
    <location>
        <begin position="92"/>
        <end position="109"/>
    </location>
</feature>
<feature type="compositionally biased region" description="Pro residues" evidence="1">
    <location>
        <begin position="114"/>
        <end position="126"/>
    </location>
</feature>